<organism evidence="1 2">
    <name type="scientific">Desmospora activa DSM 45169</name>
    <dbReference type="NCBI Taxonomy" id="1121389"/>
    <lineage>
        <taxon>Bacteria</taxon>
        <taxon>Bacillati</taxon>
        <taxon>Bacillota</taxon>
        <taxon>Bacilli</taxon>
        <taxon>Bacillales</taxon>
        <taxon>Thermoactinomycetaceae</taxon>
        <taxon>Desmospora</taxon>
    </lineage>
</organism>
<name>A0A2T4Z454_9BACL</name>
<comment type="caution">
    <text evidence="1">The sequence shown here is derived from an EMBL/GenBank/DDBJ whole genome shotgun (WGS) entry which is preliminary data.</text>
</comment>
<protein>
    <submittedName>
        <fullName evidence="1">Uncharacterized protein</fullName>
    </submittedName>
</protein>
<dbReference type="Proteomes" id="UP000241639">
    <property type="component" value="Unassembled WGS sequence"/>
</dbReference>
<sequence length="30" mass="3214">MIVEHTERGLIRGSSGLAGLKPADSVPMYK</sequence>
<dbReference type="AlphaFoldDB" id="A0A2T4Z454"/>
<reference evidence="1 2" key="1">
    <citation type="submission" date="2018-04" db="EMBL/GenBank/DDBJ databases">
        <title>Genomic Encyclopedia of Archaeal and Bacterial Type Strains, Phase II (KMG-II): from individual species to whole genera.</title>
        <authorList>
            <person name="Goeker M."/>
        </authorList>
    </citation>
    <scope>NUCLEOTIDE SEQUENCE [LARGE SCALE GENOMIC DNA]</scope>
    <source>
        <strain evidence="1 2">DSM 45169</strain>
    </source>
</reference>
<gene>
    <name evidence="1" type="ORF">C8J48_2985</name>
</gene>
<keyword evidence="2" id="KW-1185">Reference proteome</keyword>
<proteinExistence type="predicted"/>
<dbReference type="EMBL" id="PZZP01000002">
    <property type="protein sequence ID" value="PTM56660.1"/>
    <property type="molecule type" value="Genomic_DNA"/>
</dbReference>
<evidence type="ECO:0000313" key="2">
    <source>
        <dbReference type="Proteomes" id="UP000241639"/>
    </source>
</evidence>
<evidence type="ECO:0000313" key="1">
    <source>
        <dbReference type="EMBL" id="PTM56660.1"/>
    </source>
</evidence>
<accession>A0A2T4Z454</accession>